<comment type="caution">
    <text evidence="2">The sequence shown here is derived from an EMBL/GenBank/DDBJ whole genome shotgun (WGS) entry which is preliminary data.</text>
</comment>
<dbReference type="Proteomes" id="UP000774617">
    <property type="component" value="Unassembled WGS sequence"/>
</dbReference>
<organism evidence="2 3">
    <name type="scientific">Macrophomina phaseolina</name>
    <dbReference type="NCBI Taxonomy" id="35725"/>
    <lineage>
        <taxon>Eukaryota</taxon>
        <taxon>Fungi</taxon>
        <taxon>Dikarya</taxon>
        <taxon>Ascomycota</taxon>
        <taxon>Pezizomycotina</taxon>
        <taxon>Dothideomycetes</taxon>
        <taxon>Dothideomycetes incertae sedis</taxon>
        <taxon>Botryosphaeriales</taxon>
        <taxon>Botryosphaeriaceae</taxon>
        <taxon>Macrophomina</taxon>
    </lineage>
</organism>
<name>A0ABQ8FZW2_9PEZI</name>
<reference evidence="2 3" key="1">
    <citation type="journal article" date="2021" name="Nat. Commun.">
        <title>Genetic determinants of endophytism in the Arabidopsis root mycobiome.</title>
        <authorList>
            <person name="Mesny F."/>
            <person name="Miyauchi S."/>
            <person name="Thiergart T."/>
            <person name="Pickel B."/>
            <person name="Atanasova L."/>
            <person name="Karlsson M."/>
            <person name="Huettel B."/>
            <person name="Barry K.W."/>
            <person name="Haridas S."/>
            <person name="Chen C."/>
            <person name="Bauer D."/>
            <person name="Andreopoulos W."/>
            <person name="Pangilinan J."/>
            <person name="LaButti K."/>
            <person name="Riley R."/>
            <person name="Lipzen A."/>
            <person name="Clum A."/>
            <person name="Drula E."/>
            <person name="Henrissat B."/>
            <person name="Kohler A."/>
            <person name="Grigoriev I.V."/>
            <person name="Martin F.M."/>
            <person name="Hacquard S."/>
        </authorList>
    </citation>
    <scope>NUCLEOTIDE SEQUENCE [LARGE SCALE GENOMIC DNA]</scope>
    <source>
        <strain evidence="2 3">MPI-SDFR-AT-0080</strain>
    </source>
</reference>
<keyword evidence="3" id="KW-1185">Reference proteome</keyword>
<evidence type="ECO:0000313" key="2">
    <source>
        <dbReference type="EMBL" id="KAH7038913.1"/>
    </source>
</evidence>
<proteinExistence type="predicted"/>
<protein>
    <submittedName>
        <fullName evidence="2">Uncharacterized protein</fullName>
    </submittedName>
</protein>
<feature type="region of interest" description="Disordered" evidence="1">
    <location>
        <begin position="130"/>
        <end position="154"/>
    </location>
</feature>
<gene>
    <name evidence="2" type="ORF">B0J12DRAFT_764759</name>
</gene>
<dbReference type="EMBL" id="JAGTJR010000032">
    <property type="protein sequence ID" value="KAH7038913.1"/>
    <property type="molecule type" value="Genomic_DNA"/>
</dbReference>
<accession>A0ABQ8FZW2</accession>
<evidence type="ECO:0000313" key="3">
    <source>
        <dbReference type="Proteomes" id="UP000774617"/>
    </source>
</evidence>
<feature type="compositionally biased region" description="Acidic residues" evidence="1">
    <location>
        <begin position="130"/>
        <end position="148"/>
    </location>
</feature>
<evidence type="ECO:0000256" key="1">
    <source>
        <dbReference type="SAM" id="MobiDB-lite"/>
    </source>
</evidence>
<sequence length="193" mass="21031">MDSSTYYNIRIISPTHPDLNNTHLALDPESNHIHIDHSRSSPAFSASPPLLTIRPSSPANPSVLLVHDASASAPGPPQPAHYLLAAGPSGRGPYQLRAMPQTRPFGVGARWYHDSWSAGVDDGHWVAVREDDEEEEEEEEDGEEEGGESEGRSGRWSVYWITPRPYNAGDFAGRAVRVDLELVRAGGDAGEQV</sequence>